<proteinExistence type="predicted"/>
<feature type="chain" id="PRO_5045818818" evidence="1">
    <location>
        <begin position="16"/>
        <end position="87"/>
    </location>
</feature>
<gene>
    <name evidence="2" type="ORF">CLO192961_LOCUS296263</name>
</gene>
<feature type="signal peptide" evidence="1">
    <location>
        <begin position="1"/>
        <end position="15"/>
    </location>
</feature>
<evidence type="ECO:0000313" key="2">
    <source>
        <dbReference type="EMBL" id="VUC30914.1"/>
    </source>
</evidence>
<comment type="caution">
    <text evidence="2">The sequence shown here is derived from an EMBL/GenBank/DDBJ whole genome shotgun (WGS) entry which is preliminary data.</text>
</comment>
<keyword evidence="3" id="KW-1185">Reference proteome</keyword>
<evidence type="ECO:0000313" key="3">
    <source>
        <dbReference type="Proteomes" id="UP000766486"/>
    </source>
</evidence>
<evidence type="ECO:0000256" key="1">
    <source>
        <dbReference type="SAM" id="SignalP"/>
    </source>
</evidence>
<dbReference type="EMBL" id="CABFNS010000826">
    <property type="protein sequence ID" value="VUC30914.1"/>
    <property type="molecule type" value="Genomic_DNA"/>
</dbReference>
<sequence length="87" mass="9605">MRAFLALTSVLKSLASFRYIHVADDTIGEFGVNFFNAEAQNVEIYEEIPAGDELGFEIWAGACMTWIGDGGRLVRRSMNDPLAEAFA</sequence>
<protein>
    <submittedName>
        <fullName evidence="2">Uncharacterized protein</fullName>
    </submittedName>
</protein>
<dbReference type="Proteomes" id="UP000766486">
    <property type="component" value="Unassembled WGS sequence"/>
</dbReference>
<organism evidence="2 3">
    <name type="scientific">Bionectria ochroleuca</name>
    <name type="common">Gliocladium roseum</name>
    <dbReference type="NCBI Taxonomy" id="29856"/>
    <lineage>
        <taxon>Eukaryota</taxon>
        <taxon>Fungi</taxon>
        <taxon>Dikarya</taxon>
        <taxon>Ascomycota</taxon>
        <taxon>Pezizomycotina</taxon>
        <taxon>Sordariomycetes</taxon>
        <taxon>Hypocreomycetidae</taxon>
        <taxon>Hypocreales</taxon>
        <taxon>Bionectriaceae</taxon>
        <taxon>Clonostachys</taxon>
    </lineage>
</organism>
<keyword evidence="1" id="KW-0732">Signal</keyword>
<accession>A0ABY6ULL6</accession>
<name>A0ABY6ULL6_BIOOC</name>
<reference evidence="2 3" key="1">
    <citation type="submission" date="2019-06" db="EMBL/GenBank/DDBJ databases">
        <authorList>
            <person name="Broberg M."/>
        </authorList>
    </citation>
    <scope>NUCLEOTIDE SEQUENCE [LARGE SCALE GENOMIC DNA]</scope>
</reference>